<accession>A0A8S9PIV2</accession>
<evidence type="ECO:0000313" key="1">
    <source>
        <dbReference type="EMBL" id="KAF3515359.1"/>
    </source>
</evidence>
<comment type="caution">
    <text evidence="1">The sequence shown here is derived from an EMBL/GenBank/DDBJ whole genome shotgun (WGS) entry which is preliminary data.</text>
</comment>
<dbReference type="Proteomes" id="UP000712600">
    <property type="component" value="Unassembled WGS sequence"/>
</dbReference>
<dbReference type="AlphaFoldDB" id="A0A8S9PIV2"/>
<reference evidence="1" key="1">
    <citation type="submission" date="2019-12" db="EMBL/GenBank/DDBJ databases">
        <title>Genome sequencing and annotation of Brassica cretica.</title>
        <authorList>
            <person name="Studholme D.J."/>
            <person name="Sarris P."/>
        </authorList>
    </citation>
    <scope>NUCLEOTIDE SEQUENCE</scope>
    <source>
        <strain evidence="1">PFS-109/04</strain>
        <tissue evidence="1">Leaf</tissue>
    </source>
</reference>
<protein>
    <submittedName>
        <fullName evidence="1">Uncharacterized protein</fullName>
    </submittedName>
</protein>
<sequence length="311" mass="35219">MIQHLMMGSCLEPAFFCRYSIFQECQFSCPFFCSGARALSIQNLKESLEILIVTILLFPFGIPCLGGQDVELQILEAITIFKSILLKPAPLVEISEAHVLGLDISRLFSDVSDVLGQGSLLCHLIFRATHPFLRTVRLALRYTRVFAWLAIWWISSSTLCRAMFSEVYVGPTLTELEAQGSALPSQLKSTQGSLSASGYAAMLRETELRNLLGDAQRECCQHRDHLELELKYYEEMVHPRRDHLRSAAWKYKARFDRVKQALAYSNAVQDNSLFVFKLLDGLTLPRSCAQGRDWFGRGYELLGAFHLRVPS</sequence>
<name>A0A8S9PIV2_BRACR</name>
<organism evidence="1 2">
    <name type="scientific">Brassica cretica</name>
    <name type="common">Mustard</name>
    <dbReference type="NCBI Taxonomy" id="69181"/>
    <lineage>
        <taxon>Eukaryota</taxon>
        <taxon>Viridiplantae</taxon>
        <taxon>Streptophyta</taxon>
        <taxon>Embryophyta</taxon>
        <taxon>Tracheophyta</taxon>
        <taxon>Spermatophyta</taxon>
        <taxon>Magnoliopsida</taxon>
        <taxon>eudicotyledons</taxon>
        <taxon>Gunneridae</taxon>
        <taxon>Pentapetalae</taxon>
        <taxon>rosids</taxon>
        <taxon>malvids</taxon>
        <taxon>Brassicales</taxon>
        <taxon>Brassicaceae</taxon>
        <taxon>Brassiceae</taxon>
        <taxon>Brassica</taxon>
    </lineage>
</organism>
<evidence type="ECO:0000313" key="2">
    <source>
        <dbReference type="Proteomes" id="UP000712600"/>
    </source>
</evidence>
<dbReference type="EMBL" id="QGKX02001521">
    <property type="protein sequence ID" value="KAF3515359.1"/>
    <property type="molecule type" value="Genomic_DNA"/>
</dbReference>
<gene>
    <name evidence="1" type="ORF">F2Q69_00007231</name>
</gene>
<proteinExistence type="predicted"/>